<dbReference type="Gene3D" id="1.20.1600.10">
    <property type="entry name" value="Outer membrane efflux proteins (OEP)"/>
    <property type="match status" value="1"/>
</dbReference>
<dbReference type="STRING" id="1903179.BI347_21780"/>
<dbReference type="Proteomes" id="UP000180088">
    <property type="component" value="Unassembled WGS sequence"/>
</dbReference>
<evidence type="ECO:0008006" key="7">
    <source>
        <dbReference type="Google" id="ProtNLM"/>
    </source>
</evidence>
<dbReference type="RefSeq" id="WP_071113878.1">
    <property type="nucleotide sequence ID" value="NZ_MKCS01000004.1"/>
</dbReference>
<dbReference type="PROSITE" id="PS51257">
    <property type="entry name" value="PROKAR_LIPOPROTEIN"/>
    <property type="match status" value="1"/>
</dbReference>
<evidence type="ECO:0000313" key="5">
    <source>
        <dbReference type="Proteomes" id="UP000180088"/>
    </source>
</evidence>
<evidence type="ECO:0000313" key="3">
    <source>
        <dbReference type="EMBL" id="OHX10414.1"/>
    </source>
</evidence>
<evidence type="ECO:0000256" key="1">
    <source>
        <dbReference type="ARBA" id="ARBA00007613"/>
    </source>
</evidence>
<dbReference type="NCBIfam" id="TIGR01845">
    <property type="entry name" value="outer_NodT"/>
    <property type="match status" value="1"/>
</dbReference>
<protein>
    <recommendedName>
        <fullName evidence="7">Transporter</fullName>
    </recommendedName>
</protein>
<comment type="subcellular location">
    <subcellularLocation>
        <location evidence="2">Cell membrane</location>
        <topology evidence="2">Lipid-anchor</topology>
    </subcellularLocation>
</comment>
<dbReference type="SUPFAM" id="SSF56954">
    <property type="entry name" value="Outer membrane efflux proteins (OEP)"/>
    <property type="match status" value="1"/>
</dbReference>
<dbReference type="PANTHER" id="PTHR30203">
    <property type="entry name" value="OUTER MEMBRANE CATION EFFLUX PROTEIN"/>
    <property type="match status" value="1"/>
</dbReference>
<dbReference type="GO" id="GO:0005886">
    <property type="term" value="C:plasma membrane"/>
    <property type="evidence" value="ECO:0007669"/>
    <property type="project" value="UniProtKB-SubCell"/>
</dbReference>
<dbReference type="OrthoDB" id="9770517at2"/>
<accession>A0A1S1WTU9</accession>
<keyword evidence="2" id="KW-0564">Palmitate</keyword>
<reference evidence="5 6" key="1">
    <citation type="submission" date="2016-09" db="EMBL/GenBank/DDBJ databases">
        <title>Chromobacterium muskegensis sp. nov., an insecticidal bacterium isolated from Sphagnum bogs.</title>
        <authorList>
            <person name="Sparks M.E."/>
            <person name="Blackburn M.B."/>
            <person name="Gundersen-Rindal D.E."/>
            <person name="Mitchell A."/>
            <person name="Farrar R."/>
            <person name="Kuhar D."/>
        </authorList>
    </citation>
    <scope>NUCLEOTIDE SEQUENCE [LARGE SCALE GENOMIC DNA]</scope>
    <source>
        <strain evidence="4 6">14B-1</strain>
        <strain evidence="3 5">37-2</strain>
    </source>
</reference>
<dbReference type="EMBL" id="MKCS01000004">
    <property type="protein sequence ID" value="OHX10414.1"/>
    <property type="molecule type" value="Genomic_DNA"/>
</dbReference>
<gene>
    <name evidence="4" type="ORF">BI344_19190</name>
    <name evidence="3" type="ORF">BI347_21780</name>
</gene>
<dbReference type="Pfam" id="PF02321">
    <property type="entry name" value="OEP"/>
    <property type="match status" value="2"/>
</dbReference>
<dbReference type="EMBL" id="MKCT01000045">
    <property type="protein sequence ID" value="OHX19151.1"/>
    <property type="molecule type" value="Genomic_DNA"/>
</dbReference>
<evidence type="ECO:0000313" key="4">
    <source>
        <dbReference type="EMBL" id="OHX19151.1"/>
    </source>
</evidence>
<keyword evidence="2" id="KW-0449">Lipoprotein</keyword>
<dbReference type="AlphaFoldDB" id="A0A1S1WTU9"/>
<organism evidence="3 5">
    <name type="scientific">Chromobacterium sphagni</name>
    <dbReference type="NCBI Taxonomy" id="1903179"/>
    <lineage>
        <taxon>Bacteria</taxon>
        <taxon>Pseudomonadati</taxon>
        <taxon>Pseudomonadota</taxon>
        <taxon>Betaproteobacteria</taxon>
        <taxon>Neisseriales</taxon>
        <taxon>Chromobacteriaceae</taxon>
        <taxon>Chromobacterium</taxon>
    </lineage>
</organism>
<sequence>MRRAAGGFCCALALSACGTLQPVYPLPVAPVPANWPAAAENRAEAQVGWQRFFVDPGLRAAITLALANNRDLRAAAANAQAARAQYRIQDAARLPTVQLQGGSSRQRVWGGDAELGADSVSHSLGLGVSAFELDLFGRVRSLSDAQWQRYLASEAGAQAVRVSLIAETANAYLALAADRSQLAASRETLASAERSLGLTRERLRLGAASGLELRAMETVCLQARADAARYAGQAARGAQALQLLAGVELTEAQLPPALAERSYTLDSLPLDAPASALLRRPDVRQAESLLRAANADIGAARAALLPKLGLSASVGWSDLTLGGLLGAPARALSLALDVGMPLLDGGAAAAGVDQAQALRLAAQAGYEKAVQTGFGEVAEALLLRQAILDEKLARQASLASAEAALRLAEGRYRLGLDGYLSLLEAQRATQATRQQWISVRLEEASNMVAQYRALGGGVDG</sequence>
<evidence type="ECO:0000256" key="2">
    <source>
        <dbReference type="RuleBase" id="RU362097"/>
    </source>
</evidence>
<dbReference type="GO" id="GO:0015562">
    <property type="term" value="F:efflux transmembrane transporter activity"/>
    <property type="evidence" value="ECO:0007669"/>
    <property type="project" value="InterPro"/>
</dbReference>
<name>A0A1S1WTU9_9NEIS</name>
<comment type="caution">
    <text evidence="3">The sequence shown here is derived from an EMBL/GenBank/DDBJ whole genome shotgun (WGS) entry which is preliminary data.</text>
</comment>
<keyword evidence="2" id="KW-1134">Transmembrane beta strand</keyword>
<dbReference type="InterPro" id="IPR003423">
    <property type="entry name" value="OMP_efflux"/>
</dbReference>
<dbReference type="InterPro" id="IPR010131">
    <property type="entry name" value="MdtP/NodT-like"/>
</dbReference>
<keyword evidence="2" id="KW-0472">Membrane</keyword>
<proteinExistence type="inferred from homology"/>
<evidence type="ECO:0000313" key="6">
    <source>
        <dbReference type="Proteomes" id="UP000180280"/>
    </source>
</evidence>
<keyword evidence="6" id="KW-1185">Reference proteome</keyword>
<comment type="similarity">
    <text evidence="1 2">Belongs to the outer membrane factor (OMF) (TC 1.B.17) family.</text>
</comment>
<dbReference type="Gene3D" id="2.20.200.10">
    <property type="entry name" value="Outer membrane efflux proteins (OEP)"/>
    <property type="match status" value="1"/>
</dbReference>
<dbReference type="Proteomes" id="UP000180280">
    <property type="component" value="Unassembled WGS sequence"/>
</dbReference>
<dbReference type="PANTHER" id="PTHR30203:SF32">
    <property type="entry name" value="CATION EFFLUX SYSTEM PROTEIN CUSC"/>
    <property type="match status" value="1"/>
</dbReference>
<keyword evidence="2" id="KW-0812">Transmembrane</keyword>